<dbReference type="OrthoDB" id="1855221at2759"/>
<accession>A0A9D4UG38</accession>
<feature type="domain" description="Enoyl reductase (ER)" evidence="3">
    <location>
        <begin position="19"/>
        <end position="334"/>
    </location>
</feature>
<keyword evidence="5" id="KW-1185">Reference proteome</keyword>
<gene>
    <name evidence="4" type="ORF">GOP47_0017371</name>
</gene>
<dbReference type="PANTHER" id="PTHR48106:SF2">
    <property type="entry name" value="ZN2+-BINDING DEHYDROGENASE"/>
    <property type="match status" value="1"/>
</dbReference>
<dbReference type="SMART" id="SM00829">
    <property type="entry name" value="PKS_ER"/>
    <property type="match status" value="1"/>
</dbReference>
<dbReference type="GO" id="GO:0016651">
    <property type="term" value="F:oxidoreductase activity, acting on NAD(P)H"/>
    <property type="evidence" value="ECO:0007669"/>
    <property type="project" value="TreeGrafter"/>
</dbReference>
<comment type="caution">
    <text evidence="4">The sequence shown here is derived from an EMBL/GenBank/DDBJ whole genome shotgun (WGS) entry which is preliminary data.</text>
</comment>
<dbReference type="Pfam" id="PF00107">
    <property type="entry name" value="ADH_zinc_N"/>
    <property type="match status" value="1"/>
</dbReference>
<dbReference type="Proteomes" id="UP000886520">
    <property type="component" value="Chromosome 17"/>
</dbReference>
<protein>
    <recommendedName>
        <fullName evidence="3">Enoyl reductase (ER) domain-containing protein</fullName>
    </recommendedName>
</protein>
<dbReference type="SUPFAM" id="SSF51735">
    <property type="entry name" value="NAD(P)-binding Rossmann-fold domains"/>
    <property type="match status" value="1"/>
</dbReference>
<dbReference type="AlphaFoldDB" id="A0A9D4UG38"/>
<keyword evidence="2" id="KW-0560">Oxidoreductase</keyword>
<evidence type="ECO:0000256" key="1">
    <source>
        <dbReference type="ARBA" id="ARBA00022857"/>
    </source>
</evidence>
<sequence>MAVRRRAIVQRNKDDPLDGGLELVHLDAYHAPPPGHVCVRLTHRPINPSDHNSISMGRLFNLEQTPPIPGCEGCGLVHEVGEGVSKVRVGERVVPLIFLDYYKTGNGSWQDFITLRQSHILQLPAALSDEVAAQSILNPWTAYGLLADSAVPPGEFLLQTAAASVLGRQVIQLARHLGIKTINIVRRDKWISELKALGADEVINSEKQDIVAEVKAITMGRLAYGAIDAVGGDLTKSVASCVRSDGTIYVYGVLSGWNISLSTLDLMRGVRIRWWLLSNYLRNETKVDDTAVQVMTLLTNKILTPLPGKSFPLENFGEALRESKKEARGGKIMLVG</sequence>
<dbReference type="Pfam" id="PF08240">
    <property type="entry name" value="ADH_N"/>
    <property type="match status" value="1"/>
</dbReference>
<keyword evidence="1" id="KW-0521">NADP</keyword>
<proteinExistence type="predicted"/>
<dbReference type="GO" id="GO:0070402">
    <property type="term" value="F:NADPH binding"/>
    <property type="evidence" value="ECO:0007669"/>
    <property type="project" value="TreeGrafter"/>
</dbReference>
<organism evidence="4 5">
    <name type="scientific">Adiantum capillus-veneris</name>
    <name type="common">Maidenhair fern</name>
    <dbReference type="NCBI Taxonomy" id="13818"/>
    <lineage>
        <taxon>Eukaryota</taxon>
        <taxon>Viridiplantae</taxon>
        <taxon>Streptophyta</taxon>
        <taxon>Embryophyta</taxon>
        <taxon>Tracheophyta</taxon>
        <taxon>Polypodiopsida</taxon>
        <taxon>Polypodiidae</taxon>
        <taxon>Polypodiales</taxon>
        <taxon>Pteridineae</taxon>
        <taxon>Pteridaceae</taxon>
        <taxon>Vittarioideae</taxon>
        <taxon>Adiantum</taxon>
    </lineage>
</organism>
<dbReference type="Gene3D" id="3.90.180.10">
    <property type="entry name" value="Medium-chain alcohol dehydrogenases, catalytic domain"/>
    <property type="match status" value="1"/>
</dbReference>
<dbReference type="InterPro" id="IPR013149">
    <property type="entry name" value="ADH-like_C"/>
</dbReference>
<evidence type="ECO:0000313" key="5">
    <source>
        <dbReference type="Proteomes" id="UP000886520"/>
    </source>
</evidence>
<dbReference type="SUPFAM" id="SSF50129">
    <property type="entry name" value="GroES-like"/>
    <property type="match status" value="1"/>
</dbReference>
<name>A0A9D4UG38_ADICA</name>
<reference evidence="4" key="1">
    <citation type="submission" date="2021-01" db="EMBL/GenBank/DDBJ databases">
        <title>Adiantum capillus-veneris genome.</title>
        <authorList>
            <person name="Fang Y."/>
            <person name="Liao Q."/>
        </authorList>
    </citation>
    <scope>NUCLEOTIDE SEQUENCE</scope>
    <source>
        <strain evidence="4">H3</strain>
        <tissue evidence="4">Leaf</tissue>
    </source>
</reference>
<evidence type="ECO:0000259" key="3">
    <source>
        <dbReference type="SMART" id="SM00829"/>
    </source>
</evidence>
<dbReference type="InterPro" id="IPR013154">
    <property type="entry name" value="ADH-like_N"/>
</dbReference>
<dbReference type="InterPro" id="IPR036291">
    <property type="entry name" value="NAD(P)-bd_dom_sf"/>
</dbReference>
<dbReference type="CDD" id="cd05282">
    <property type="entry name" value="ETR_like"/>
    <property type="match status" value="1"/>
</dbReference>
<dbReference type="EMBL" id="JABFUD020000017">
    <property type="protein sequence ID" value="KAI5066843.1"/>
    <property type="molecule type" value="Genomic_DNA"/>
</dbReference>
<evidence type="ECO:0000313" key="4">
    <source>
        <dbReference type="EMBL" id="KAI5066843.1"/>
    </source>
</evidence>
<evidence type="ECO:0000256" key="2">
    <source>
        <dbReference type="ARBA" id="ARBA00023002"/>
    </source>
</evidence>
<dbReference type="Gene3D" id="3.40.50.720">
    <property type="entry name" value="NAD(P)-binding Rossmann-like Domain"/>
    <property type="match status" value="1"/>
</dbReference>
<dbReference type="PANTHER" id="PTHR48106">
    <property type="entry name" value="QUINONE OXIDOREDUCTASE PIG3-RELATED"/>
    <property type="match status" value="1"/>
</dbReference>
<dbReference type="InterPro" id="IPR020843">
    <property type="entry name" value="ER"/>
</dbReference>
<dbReference type="InterPro" id="IPR011032">
    <property type="entry name" value="GroES-like_sf"/>
</dbReference>